<evidence type="ECO:0000313" key="3">
    <source>
        <dbReference type="Proteomes" id="UP000176413"/>
    </source>
</evidence>
<accession>A0A1F6MCQ4</accession>
<sequence>MFFYFKSMQKNWRVLGGVGVVAVLCVMGYFFITYGSYKHWKFSRLLKSVQSVEEIKSDQDLKDADKDVSGGFTPDETLSFYIKALENRDYAIASSYFIGDKQAIEFTNFLSADVYTLDEYLQLIKKPYLGTYSDDKMFYTARYELPGPDFFARFRKYPNKRWKLIEI</sequence>
<keyword evidence="1" id="KW-0472">Membrane</keyword>
<name>A0A1F6MCQ4_9BACT</name>
<evidence type="ECO:0000313" key="2">
    <source>
        <dbReference type="EMBL" id="OGH69338.1"/>
    </source>
</evidence>
<dbReference type="AlphaFoldDB" id="A0A1F6MCQ4"/>
<dbReference type="Proteomes" id="UP000176413">
    <property type="component" value="Unassembled WGS sequence"/>
</dbReference>
<comment type="caution">
    <text evidence="2">The sequence shown here is derived from an EMBL/GenBank/DDBJ whole genome shotgun (WGS) entry which is preliminary data.</text>
</comment>
<reference evidence="2 3" key="1">
    <citation type="journal article" date="2016" name="Nat. Commun.">
        <title>Thousands of microbial genomes shed light on interconnected biogeochemical processes in an aquifer system.</title>
        <authorList>
            <person name="Anantharaman K."/>
            <person name="Brown C.T."/>
            <person name="Hug L.A."/>
            <person name="Sharon I."/>
            <person name="Castelle C.J."/>
            <person name="Probst A.J."/>
            <person name="Thomas B.C."/>
            <person name="Singh A."/>
            <person name="Wilkins M.J."/>
            <person name="Karaoz U."/>
            <person name="Brodie E.L."/>
            <person name="Williams K.H."/>
            <person name="Hubbard S.S."/>
            <person name="Banfield J.F."/>
        </authorList>
    </citation>
    <scope>NUCLEOTIDE SEQUENCE [LARGE SCALE GENOMIC DNA]</scope>
</reference>
<dbReference type="EMBL" id="MFQA01000005">
    <property type="protein sequence ID" value="OGH69338.1"/>
    <property type="molecule type" value="Genomic_DNA"/>
</dbReference>
<organism evidence="2 3">
    <name type="scientific">Candidatus Magasanikbacteria bacterium RIFCSPHIGHO2_02_FULL_45_10</name>
    <dbReference type="NCBI Taxonomy" id="1798679"/>
    <lineage>
        <taxon>Bacteria</taxon>
        <taxon>Candidatus Magasanikiibacteriota</taxon>
    </lineage>
</organism>
<proteinExistence type="predicted"/>
<protein>
    <recommendedName>
        <fullName evidence="4">DUF4878 domain-containing protein</fullName>
    </recommendedName>
</protein>
<feature type="transmembrane region" description="Helical" evidence="1">
    <location>
        <begin position="12"/>
        <end position="37"/>
    </location>
</feature>
<keyword evidence="1" id="KW-1133">Transmembrane helix</keyword>
<gene>
    <name evidence="2" type="ORF">A3D53_01270</name>
</gene>
<evidence type="ECO:0000256" key="1">
    <source>
        <dbReference type="SAM" id="Phobius"/>
    </source>
</evidence>
<evidence type="ECO:0008006" key="4">
    <source>
        <dbReference type="Google" id="ProtNLM"/>
    </source>
</evidence>
<keyword evidence="1" id="KW-0812">Transmembrane</keyword>